<proteinExistence type="inferred from homology"/>
<comment type="catalytic activity">
    <reaction evidence="2">
        <text>a 3'-end 2',3'-cyclophospho-ribonucleotide-RNA + H2O = a 3'-end 2'-phospho-ribonucleotide-RNA + H(+)</text>
        <dbReference type="Rhea" id="RHEA:11828"/>
        <dbReference type="Rhea" id="RHEA-COMP:10464"/>
        <dbReference type="Rhea" id="RHEA-COMP:17353"/>
        <dbReference type="ChEBI" id="CHEBI:15377"/>
        <dbReference type="ChEBI" id="CHEBI:15378"/>
        <dbReference type="ChEBI" id="CHEBI:83064"/>
        <dbReference type="ChEBI" id="CHEBI:173113"/>
        <dbReference type="EC" id="3.1.4.58"/>
    </reaction>
</comment>
<protein>
    <recommendedName>
        <fullName evidence="2">RNA 2',3'-cyclic phosphodiesterase</fullName>
        <shortName evidence="2">RNA 2',3'-CPDase</shortName>
        <ecNumber evidence="2">3.1.4.58</ecNumber>
    </recommendedName>
</protein>
<dbReference type="PANTHER" id="PTHR35561">
    <property type="entry name" value="RNA 2',3'-CYCLIC PHOSPHODIESTERASE"/>
    <property type="match status" value="1"/>
</dbReference>
<dbReference type="InterPro" id="IPR004175">
    <property type="entry name" value="RNA_CPDase"/>
</dbReference>
<dbReference type="Pfam" id="PF13563">
    <property type="entry name" value="2_5_RNA_ligase2"/>
    <property type="match status" value="1"/>
</dbReference>
<gene>
    <name evidence="3" type="primary">thpR</name>
    <name evidence="3" type="ORF">EYB31_34195</name>
</gene>
<name>A0A4Q9DG81_9BACL</name>
<dbReference type="HAMAP" id="MF_01940">
    <property type="entry name" value="RNA_CPDase"/>
    <property type="match status" value="1"/>
</dbReference>
<feature type="short sequence motif" description="HXTX 2" evidence="2">
    <location>
        <begin position="132"/>
        <end position="135"/>
    </location>
</feature>
<evidence type="ECO:0000313" key="4">
    <source>
        <dbReference type="Proteomes" id="UP000293142"/>
    </source>
</evidence>
<dbReference type="InterPro" id="IPR009097">
    <property type="entry name" value="Cyclic_Pdiesterase"/>
</dbReference>
<evidence type="ECO:0000313" key="3">
    <source>
        <dbReference type="EMBL" id="TBL70065.1"/>
    </source>
</evidence>
<accession>A0A4Q9DG81</accession>
<comment type="function">
    <text evidence="2">Hydrolyzes RNA 2',3'-cyclic phosphodiester to an RNA 2'-phosphomonoester.</text>
</comment>
<feature type="active site" description="Proton donor" evidence="2">
    <location>
        <position position="45"/>
    </location>
</feature>
<dbReference type="EMBL" id="SIRE01000034">
    <property type="protein sequence ID" value="TBL70065.1"/>
    <property type="molecule type" value="Genomic_DNA"/>
</dbReference>
<dbReference type="Gene3D" id="3.90.1140.10">
    <property type="entry name" value="Cyclic phosphodiesterase"/>
    <property type="match status" value="1"/>
</dbReference>
<keyword evidence="1 2" id="KW-0378">Hydrolase</keyword>
<evidence type="ECO:0000256" key="1">
    <source>
        <dbReference type="ARBA" id="ARBA00022801"/>
    </source>
</evidence>
<dbReference type="SUPFAM" id="SSF55144">
    <property type="entry name" value="LigT-like"/>
    <property type="match status" value="1"/>
</dbReference>
<dbReference type="AlphaFoldDB" id="A0A4Q9DG81"/>
<keyword evidence="4" id="KW-1185">Reference proteome</keyword>
<organism evidence="3 4">
    <name type="scientific">Paenibacillus thalictri</name>
    <dbReference type="NCBI Taxonomy" id="2527873"/>
    <lineage>
        <taxon>Bacteria</taxon>
        <taxon>Bacillati</taxon>
        <taxon>Bacillota</taxon>
        <taxon>Bacilli</taxon>
        <taxon>Bacillales</taxon>
        <taxon>Paenibacillaceae</taxon>
        <taxon>Paenibacillus</taxon>
    </lineage>
</organism>
<dbReference type="Proteomes" id="UP000293142">
    <property type="component" value="Unassembled WGS sequence"/>
</dbReference>
<dbReference type="OrthoDB" id="9789350at2"/>
<dbReference type="PANTHER" id="PTHR35561:SF1">
    <property type="entry name" value="RNA 2',3'-CYCLIC PHOSPHODIESTERASE"/>
    <property type="match status" value="1"/>
</dbReference>
<comment type="similarity">
    <text evidence="2">Belongs to the 2H phosphoesterase superfamily. ThpR family.</text>
</comment>
<dbReference type="NCBIfam" id="TIGR02258">
    <property type="entry name" value="2_5_ligase"/>
    <property type="match status" value="1"/>
</dbReference>
<sequence>MSEHFRLFIAVPVSTEVKLGLKTICEPLKERLLSFQKWVHPEDMHITVQFLGNTPEDKLPAIRSHLESIAAGTAPLHLITGDLGVFGKPSSPSILWAGVKGDTDRLETLHRQVEQAMQQHGYEPEDRAYSPHITLARRYQGNAPFNRQEGLSQAYSPLVWTADRLALYRSHLNRTPMYEMLYAFALNHQT</sequence>
<feature type="active site" description="Proton acceptor" evidence="2">
    <location>
        <position position="132"/>
    </location>
</feature>
<evidence type="ECO:0000256" key="2">
    <source>
        <dbReference type="HAMAP-Rule" id="MF_01940"/>
    </source>
</evidence>
<comment type="caution">
    <text evidence="3">The sequence shown here is derived from an EMBL/GenBank/DDBJ whole genome shotgun (WGS) entry which is preliminary data.</text>
</comment>
<dbReference type="GO" id="GO:0008664">
    <property type="term" value="F:RNA 2',3'-cyclic 3'-phosphodiesterase activity"/>
    <property type="evidence" value="ECO:0007669"/>
    <property type="project" value="UniProtKB-EC"/>
</dbReference>
<dbReference type="RefSeq" id="WP_131018089.1">
    <property type="nucleotide sequence ID" value="NZ_SIRE01000034.1"/>
</dbReference>
<reference evidence="3 4" key="1">
    <citation type="submission" date="2019-02" db="EMBL/GenBank/DDBJ databases">
        <title>Paenibacillus sp. nov., isolated from surface-sterilized tissue of Thalictrum simplex L.</title>
        <authorList>
            <person name="Tuo L."/>
        </authorList>
    </citation>
    <scope>NUCLEOTIDE SEQUENCE [LARGE SCALE GENOMIC DNA]</scope>
    <source>
        <strain evidence="3 4">N2SHLJ1</strain>
    </source>
</reference>
<dbReference type="GO" id="GO:0004113">
    <property type="term" value="F:2',3'-cyclic-nucleotide 3'-phosphodiesterase activity"/>
    <property type="evidence" value="ECO:0007669"/>
    <property type="project" value="InterPro"/>
</dbReference>
<feature type="short sequence motif" description="HXTX 1" evidence="2">
    <location>
        <begin position="45"/>
        <end position="48"/>
    </location>
</feature>
<dbReference type="EC" id="3.1.4.58" evidence="2"/>